<dbReference type="OrthoDB" id="9218037at2759"/>
<organism evidence="3 4">
    <name type="scientific">Malurus cyaneus samueli</name>
    <dbReference type="NCBI Taxonomy" id="2593467"/>
    <lineage>
        <taxon>Eukaryota</taxon>
        <taxon>Metazoa</taxon>
        <taxon>Chordata</taxon>
        <taxon>Craniata</taxon>
        <taxon>Vertebrata</taxon>
        <taxon>Euteleostomi</taxon>
        <taxon>Archelosauria</taxon>
        <taxon>Archosauria</taxon>
        <taxon>Dinosauria</taxon>
        <taxon>Saurischia</taxon>
        <taxon>Theropoda</taxon>
        <taxon>Coelurosauria</taxon>
        <taxon>Aves</taxon>
        <taxon>Neognathae</taxon>
        <taxon>Neoaves</taxon>
        <taxon>Telluraves</taxon>
        <taxon>Australaves</taxon>
        <taxon>Passeriformes</taxon>
        <taxon>Meliphagoidea</taxon>
        <taxon>Maluridae</taxon>
        <taxon>Malurus</taxon>
    </lineage>
</organism>
<protein>
    <submittedName>
        <fullName evidence="3">Uncharacterized protein</fullName>
    </submittedName>
</protein>
<accession>A0A8C5TJH5</accession>
<evidence type="ECO:0000313" key="4">
    <source>
        <dbReference type="Proteomes" id="UP000694560"/>
    </source>
</evidence>
<feature type="compositionally biased region" description="Low complexity" evidence="2">
    <location>
        <begin position="387"/>
        <end position="410"/>
    </location>
</feature>
<reference evidence="3" key="2">
    <citation type="submission" date="2025-09" db="UniProtKB">
        <authorList>
            <consortium name="Ensembl"/>
        </authorList>
    </citation>
    <scope>IDENTIFICATION</scope>
</reference>
<evidence type="ECO:0000256" key="1">
    <source>
        <dbReference type="SAM" id="Coils"/>
    </source>
</evidence>
<dbReference type="Ensembl" id="ENSMCST00000007711.1">
    <property type="protein sequence ID" value="ENSMCSP00000007525.1"/>
    <property type="gene ID" value="ENSMCSG00000005417.1"/>
</dbReference>
<evidence type="ECO:0000313" key="3">
    <source>
        <dbReference type="Ensembl" id="ENSMCSP00000007525.1"/>
    </source>
</evidence>
<proteinExistence type="predicted"/>
<name>A0A8C5TJH5_9PASS</name>
<dbReference type="AlphaFoldDB" id="A0A8C5TJH5"/>
<dbReference type="Proteomes" id="UP000694560">
    <property type="component" value="Unplaced"/>
</dbReference>
<keyword evidence="1" id="KW-0175">Coiled coil</keyword>
<feature type="coiled-coil region" evidence="1">
    <location>
        <begin position="92"/>
        <end position="126"/>
    </location>
</feature>
<sequence length="449" mass="49370">MSTGCPGYSNPSAPLMDFLEGFRARPCVAGLEWARDHWHSAQSIIDRVSVLRTKAKSKPGRGKSTVCAVLGAALAAAIQERAARHCQDTAAIESLQALVQSLRVRIADLQGKLEDEKAHSDNLQKVLGDVLAEHAASPQAEAAACLRPLIKMEYSYEGNQDQAPLITTKEVPYTATELAKLKREFSRHPRETETEYVWRVSLTGGDQILLSEKEAEGYWGPGVFLTTADHRAPWSLTQRAAYWAGGLNPLERGDPLAIEGTADQLLESVHKAACLQMMCSRKLVPFQESPMMLTVDAERLTPLIRGLPDSLKPLGIQLQGSIQALGPLERMAAALQSTNSSPARDAPTQGGKVWTWGDVAQELINFGRKYGPVKAAGSRPETRAVRPTRLSPRLSPRNSPRLSPRIPPRSNQGGRDRPLTRHAIWTEGWQKGIPKKVMDGLSTDYWSRW</sequence>
<evidence type="ECO:0000256" key="2">
    <source>
        <dbReference type="SAM" id="MobiDB-lite"/>
    </source>
</evidence>
<reference evidence="3" key="1">
    <citation type="submission" date="2025-08" db="UniProtKB">
        <authorList>
            <consortium name="Ensembl"/>
        </authorList>
    </citation>
    <scope>IDENTIFICATION</scope>
</reference>
<keyword evidence="4" id="KW-1185">Reference proteome</keyword>
<feature type="region of interest" description="Disordered" evidence="2">
    <location>
        <begin position="371"/>
        <end position="419"/>
    </location>
</feature>